<dbReference type="EMBL" id="CM004399">
    <property type="protein sequence ID" value="OAY32815.1"/>
    <property type="molecule type" value="Genomic_DNA"/>
</dbReference>
<gene>
    <name evidence="1" type="ORF">MANES_13G047700</name>
</gene>
<dbReference type="AlphaFoldDB" id="A0A2C9UQ10"/>
<name>A0A2C9UQ10_MANES</name>
<organism evidence="1">
    <name type="scientific">Manihot esculenta</name>
    <name type="common">Cassava</name>
    <name type="synonym">Jatropha manihot</name>
    <dbReference type="NCBI Taxonomy" id="3983"/>
    <lineage>
        <taxon>Eukaryota</taxon>
        <taxon>Viridiplantae</taxon>
        <taxon>Streptophyta</taxon>
        <taxon>Embryophyta</taxon>
        <taxon>Tracheophyta</taxon>
        <taxon>Spermatophyta</taxon>
        <taxon>Magnoliopsida</taxon>
        <taxon>eudicotyledons</taxon>
        <taxon>Gunneridae</taxon>
        <taxon>Pentapetalae</taxon>
        <taxon>rosids</taxon>
        <taxon>fabids</taxon>
        <taxon>Malpighiales</taxon>
        <taxon>Euphorbiaceae</taxon>
        <taxon>Crotonoideae</taxon>
        <taxon>Manihoteae</taxon>
        <taxon>Manihot</taxon>
    </lineage>
</organism>
<sequence length="67" mass="7950">MIDNMISYGESQNNAVRFANFMFFDNIKLLKCFQLSWVLPHVFLLWWRLLHNTVSVVSRVFTVFAPP</sequence>
<proteinExistence type="predicted"/>
<protein>
    <submittedName>
        <fullName evidence="1">Uncharacterized protein</fullName>
    </submittedName>
</protein>
<accession>A0A2C9UQ10</accession>
<reference evidence="1" key="1">
    <citation type="submission" date="2016-02" db="EMBL/GenBank/DDBJ databases">
        <title>WGS assembly of Manihot esculenta.</title>
        <authorList>
            <person name="Bredeson J.V."/>
            <person name="Prochnik S.E."/>
            <person name="Lyons J.B."/>
            <person name="Schmutz J."/>
            <person name="Grimwood J."/>
            <person name="Vrebalov J."/>
            <person name="Bart R.S."/>
            <person name="Amuge T."/>
            <person name="Ferguson M.E."/>
            <person name="Green R."/>
            <person name="Putnam N."/>
            <person name="Stites J."/>
            <person name="Rounsley S."/>
            <person name="Rokhsar D.S."/>
        </authorList>
    </citation>
    <scope>NUCLEOTIDE SEQUENCE [LARGE SCALE GENOMIC DNA]</scope>
    <source>
        <tissue evidence="1">Leaf</tissue>
    </source>
</reference>
<evidence type="ECO:0000313" key="1">
    <source>
        <dbReference type="EMBL" id="OAY32815.1"/>
    </source>
</evidence>